<feature type="chain" id="PRO_5005548928" evidence="2">
    <location>
        <begin position="20"/>
        <end position="131"/>
    </location>
</feature>
<feature type="region of interest" description="Disordered" evidence="1">
    <location>
        <begin position="47"/>
        <end position="66"/>
    </location>
</feature>
<evidence type="ECO:0000313" key="3">
    <source>
        <dbReference type="EMBL" id="KNE89356.1"/>
    </source>
</evidence>
<reference evidence="4" key="1">
    <citation type="submission" date="2014-03" db="EMBL/GenBank/DDBJ databases">
        <title>The Genome Sequence of Puccinia striiformis f. sp. tritici PST-78.</title>
        <authorList>
            <consortium name="The Broad Institute Genome Sequencing Platform"/>
            <person name="Cuomo C."/>
            <person name="Hulbert S."/>
            <person name="Chen X."/>
            <person name="Walker B."/>
            <person name="Young S.K."/>
            <person name="Zeng Q."/>
            <person name="Gargeya S."/>
            <person name="Fitzgerald M."/>
            <person name="Haas B."/>
            <person name="Abouelleil A."/>
            <person name="Alvarado L."/>
            <person name="Arachchi H.M."/>
            <person name="Berlin A.M."/>
            <person name="Chapman S.B."/>
            <person name="Goldberg J."/>
            <person name="Griggs A."/>
            <person name="Gujja S."/>
            <person name="Hansen M."/>
            <person name="Howarth C."/>
            <person name="Imamovic A."/>
            <person name="Larimer J."/>
            <person name="McCowan C."/>
            <person name="Montmayeur A."/>
            <person name="Murphy C."/>
            <person name="Neiman D."/>
            <person name="Pearson M."/>
            <person name="Priest M."/>
            <person name="Roberts A."/>
            <person name="Saif S."/>
            <person name="Shea T."/>
            <person name="Sisk P."/>
            <person name="Sykes S."/>
            <person name="Wortman J."/>
            <person name="Nusbaum C."/>
            <person name="Birren B."/>
        </authorList>
    </citation>
    <scope>NUCLEOTIDE SEQUENCE [LARGE SCALE GENOMIC DNA]</scope>
    <source>
        <strain evidence="4">race PST-78</strain>
    </source>
</reference>
<protein>
    <submittedName>
        <fullName evidence="3">Uncharacterized protein</fullName>
    </submittedName>
</protein>
<evidence type="ECO:0000256" key="1">
    <source>
        <dbReference type="SAM" id="MobiDB-lite"/>
    </source>
</evidence>
<sequence length="131" mass="14530">MGVIFLFYCLCLIVSLSHTTPTSFLEKQTLPSTWVHAKEKLLLQLEKRDTPTRPHPDHQFLSARRPLQSRQLESGSQVNNGTNQTMWEIALINSLNTGTGAGVNYATEKLFKVSPSVSPTFRALNCGGLPC</sequence>
<feature type="compositionally biased region" description="Basic and acidic residues" evidence="1">
    <location>
        <begin position="47"/>
        <end position="58"/>
    </location>
</feature>
<keyword evidence="4" id="KW-1185">Reference proteome</keyword>
<gene>
    <name evidence="3" type="ORF">PSTG_17186</name>
</gene>
<feature type="signal peptide" evidence="2">
    <location>
        <begin position="1"/>
        <end position="19"/>
    </location>
</feature>
<name>A0A0L0UR05_9BASI</name>
<keyword evidence="2" id="KW-0732">Signal</keyword>
<proteinExistence type="predicted"/>
<dbReference type="AlphaFoldDB" id="A0A0L0UR05"/>
<accession>A0A0L0UR05</accession>
<evidence type="ECO:0000256" key="2">
    <source>
        <dbReference type="SAM" id="SignalP"/>
    </source>
</evidence>
<comment type="caution">
    <text evidence="3">The sequence shown here is derived from an EMBL/GenBank/DDBJ whole genome shotgun (WGS) entry which is preliminary data.</text>
</comment>
<dbReference type="EMBL" id="AJIL01000385">
    <property type="protein sequence ID" value="KNE89356.1"/>
    <property type="molecule type" value="Genomic_DNA"/>
</dbReference>
<organism evidence="3 4">
    <name type="scientific">Puccinia striiformis f. sp. tritici PST-78</name>
    <dbReference type="NCBI Taxonomy" id="1165861"/>
    <lineage>
        <taxon>Eukaryota</taxon>
        <taxon>Fungi</taxon>
        <taxon>Dikarya</taxon>
        <taxon>Basidiomycota</taxon>
        <taxon>Pucciniomycotina</taxon>
        <taxon>Pucciniomycetes</taxon>
        <taxon>Pucciniales</taxon>
        <taxon>Pucciniaceae</taxon>
        <taxon>Puccinia</taxon>
    </lineage>
</organism>
<dbReference type="Proteomes" id="UP000054564">
    <property type="component" value="Unassembled WGS sequence"/>
</dbReference>
<evidence type="ECO:0000313" key="4">
    <source>
        <dbReference type="Proteomes" id="UP000054564"/>
    </source>
</evidence>